<protein>
    <submittedName>
        <fullName evidence="2">Uncharacterized protein</fullName>
    </submittedName>
</protein>
<gene>
    <name evidence="2" type="ORF">PECUL_23A015928</name>
</gene>
<name>A0AAD1WSX0_PELCU</name>
<feature type="compositionally biased region" description="Basic and acidic residues" evidence="1">
    <location>
        <begin position="615"/>
        <end position="628"/>
    </location>
</feature>
<evidence type="ECO:0000313" key="2">
    <source>
        <dbReference type="EMBL" id="CAH2324959.1"/>
    </source>
</evidence>
<dbReference type="AlphaFoldDB" id="A0AAD1WSX0"/>
<organism evidence="2 3">
    <name type="scientific">Pelobates cultripes</name>
    <name type="common">Western spadefoot toad</name>
    <dbReference type="NCBI Taxonomy" id="61616"/>
    <lineage>
        <taxon>Eukaryota</taxon>
        <taxon>Metazoa</taxon>
        <taxon>Chordata</taxon>
        <taxon>Craniata</taxon>
        <taxon>Vertebrata</taxon>
        <taxon>Euteleostomi</taxon>
        <taxon>Amphibia</taxon>
        <taxon>Batrachia</taxon>
        <taxon>Anura</taxon>
        <taxon>Pelobatoidea</taxon>
        <taxon>Pelobatidae</taxon>
        <taxon>Pelobates</taxon>
    </lineage>
</organism>
<feature type="compositionally biased region" description="Basic and acidic residues" evidence="1">
    <location>
        <begin position="217"/>
        <end position="226"/>
    </location>
</feature>
<feature type="region of interest" description="Disordered" evidence="1">
    <location>
        <begin position="217"/>
        <end position="237"/>
    </location>
</feature>
<evidence type="ECO:0000313" key="3">
    <source>
        <dbReference type="Proteomes" id="UP001295444"/>
    </source>
</evidence>
<feature type="compositionally biased region" description="Acidic residues" evidence="1">
    <location>
        <begin position="692"/>
        <end position="717"/>
    </location>
</feature>
<feature type="region of interest" description="Disordered" evidence="1">
    <location>
        <begin position="558"/>
        <end position="599"/>
    </location>
</feature>
<dbReference type="Proteomes" id="UP001295444">
    <property type="component" value="Chromosome 12"/>
</dbReference>
<reference evidence="2" key="1">
    <citation type="submission" date="2022-03" db="EMBL/GenBank/DDBJ databases">
        <authorList>
            <person name="Alioto T."/>
            <person name="Alioto T."/>
            <person name="Gomez Garrido J."/>
        </authorList>
    </citation>
    <scope>NUCLEOTIDE SEQUENCE</scope>
</reference>
<accession>A0AAD1WSX0</accession>
<feature type="compositionally biased region" description="Basic and acidic residues" evidence="1">
    <location>
        <begin position="741"/>
        <end position="757"/>
    </location>
</feature>
<feature type="compositionally biased region" description="Acidic residues" evidence="1">
    <location>
        <begin position="573"/>
        <end position="585"/>
    </location>
</feature>
<feature type="compositionally biased region" description="Basic and acidic residues" evidence="1">
    <location>
        <begin position="389"/>
        <end position="406"/>
    </location>
</feature>
<feature type="compositionally biased region" description="Acidic residues" evidence="1">
    <location>
        <begin position="725"/>
        <end position="737"/>
    </location>
</feature>
<sequence>MDLLSSFETPHNSYICNEDHKDTRQFKDISLRSCDDIHMCPLLAASSTCSWHKHIYRPCSDCHKALIGLKDNSPHTAVPNGWCIMYPLLNGQCDGQVLDESSIPGSSLEAPSQKTKHIREDSAFNEYVPIIHNPKSTGIEYVPVFLNSSHQKSEDNGHHNGVNTEDRHSSQNVTREQDHSRHSENLNRFWTKGNTMISQERILTKEVGNQQCIEHKAEERHSEKSSAENNSRTKGYPQSCTLTSMSYGISGHLPELLPETNKNTSSIPVTKMERTQSYYTRENSCLTPDSKHANACPKDNLTQALTHNASSNAEEVKLMPESVADCEGQGMTYSSSLRMENRISVQMGETNNMCEKILSENKSTQAEVTKNSVSAAPSVKYTEKCKNCHEEEDKSNEEQRNVRDQEDNVSGSTCTKSVQIAPVKLDNSIFHEDLLDSSETSTESNSSGTEKHVVHDLNVTTVGKEFGVNIKSGQKQYIVSKDLPYAGTKNVNDKKRKEEEKGIIVMGRIWNEDTLSEESKSEEEEDVIIHELWKERHMQTDIKPMENKFINKNEIKVQDSEPDSIKEMYGDETNSEDEEEEEMGEDKDGVGKESLDDEVGNKMLIIKVGNDKCTIKREEIKTTQKQEEGGISGEDTLASREEESLLIPLTRRSHRTNKGEKKNNSQKGYISVSDEEISKCKEENSQDCKNEEDNDTIMGEAEEDGDEEQAEMSEENESVSLHQESEDEPEDSEEENTDFWGSKDDLSISQCEGEHVDMSSQPEIECSETEDKEDSCMSNEEAAHLQKSALVAVTSLEVLPQDEPADMENKRPVWLCCLSSCPLPEIFNKRMEKRCSEDCAMDGLQMSPLECSSLLPTQEFLPAPSPSNTDEEQDPETHCEDSSEEACESDNKSKNHTWSDSDDDIHSFFDK</sequence>
<dbReference type="EMBL" id="OW240923">
    <property type="protein sequence ID" value="CAH2324959.1"/>
    <property type="molecule type" value="Genomic_DNA"/>
</dbReference>
<feature type="region of interest" description="Disordered" evidence="1">
    <location>
        <begin position="855"/>
        <end position="911"/>
    </location>
</feature>
<feature type="compositionally biased region" description="Basic and acidic residues" evidence="1">
    <location>
        <begin position="151"/>
        <end position="185"/>
    </location>
</feature>
<evidence type="ECO:0000256" key="1">
    <source>
        <dbReference type="SAM" id="MobiDB-lite"/>
    </source>
</evidence>
<feature type="region of interest" description="Disordered" evidence="1">
    <location>
        <begin position="389"/>
        <end position="415"/>
    </location>
</feature>
<feature type="compositionally biased region" description="Basic and acidic residues" evidence="1">
    <location>
        <begin position="889"/>
        <end position="911"/>
    </location>
</feature>
<proteinExistence type="predicted"/>
<keyword evidence="3" id="KW-1185">Reference proteome</keyword>
<feature type="compositionally biased region" description="Basic and acidic residues" evidence="1">
    <location>
        <begin position="558"/>
        <end position="569"/>
    </location>
</feature>
<feature type="region of interest" description="Disordered" evidence="1">
    <location>
        <begin position="615"/>
        <end position="780"/>
    </location>
</feature>
<feature type="compositionally biased region" description="Basic and acidic residues" evidence="1">
    <location>
        <begin position="676"/>
        <end position="691"/>
    </location>
</feature>
<feature type="region of interest" description="Disordered" evidence="1">
    <location>
        <begin position="150"/>
        <end position="192"/>
    </location>
</feature>
<feature type="compositionally biased region" description="Polar residues" evidence="1">
    <location>
        <begin position="227"/>
        <end position="237"/>
    </location>
</feature>